<evidence type="ECO:0000313" key="8">
    <source>
        <dbReference type="Proteomes" id="UP001552594"/>
    </source>
</evidence>
<reference evidence="7 8" key="1">
    <citation type="submission" date="2024-06" db="EMBL/GenBank/DDBJ databases">
        <title>The Natural Products Discovery Center: Release of the First 8490 Sequenced Strains for Exploring Actinobacteria Biosynthetic Diversity.</title>
        <authorList>
            <person name="Kalkreuter E."/>
            <person name="Kautsar S.A."/>
            <person name="Yang D."/>
            <person name="Bader C.D."/>
            <person name="Teijaro C.N."/>
            <person name="Fluegel L."/>
            <person name="Davis C.M."/>
            <person name="Simpson J.R."/>
            <person name="Lauterbach L."/>
            <person name="Steele A.D."/>
            <person name="Gui C."/>
            <person name="Meng S."/>
            <person name="Li G."/>
            <person name="Viehrig K."/>
            <person name="Ye F."/>
            <person name="Su P."/>
            <person name="Kiefer A.F."/>
            <person name="Nichols A."/>
            <person name="Cepeda A.J."/>
            <person name="Yan W."/>
            <person name="Fan B."/>
            <person name="Jiang Y."/>
            <person name="Adhikari A."/>
            <person name="Zheng C.-J."/>
            <person name="Schuster L."/>
            <person name="Cowan T.M."/>
            <person name="Smanski M.J."/>
            <person name="Chevrette M.G."/>
            <person name="De Carvalho L.P.S."/>
            <person name="Shen B."/>
        </authorList>
    </citation>
    <scope>NUCLEOTIDE SEQUENCE [LARGE SCALE GENOMIC DNA]</scope>
    <source>
        <strain evidence="7 8">NPDC052347</strain>
    </source>
</reference>
<protein>
    <submittedName>
        <fullName evidence="7">ABC transporter ATP-binding protein</fullName>
    </submittedName>
</protein>
<dbReference type="InterPro" id="IPR050763">
    <property type="entry name" value="ABC_transporter_ATP-binding"/>
</dbReference>
<dbReference type="Gene3D" id="3.40.50.300">
    <property type="entry name" value="P-loop containing nucleotide triphosphate hydrolases"/>
    <property type="match status" value="1"/>
</dbReference>
<dbReference type="PANTHER" id="PTHR42711">
    <property type="entry name" value="ABC TRANSPORTER ATP-BINDING PROTEIN"/>
    <property type="match status" value="1"/>
</dbReference>
<dbReference type="InterPro" id="IPR003439">
    <property type="entry name" value="ABC_transporter-like_ATP-bd"/>
</dbReference>
<sequence>MEIGQTAATAVRLSGLRKSYPGGAAPAVDGLDLTIRRGEMVALLGRNGAGKSTTVAMMLGLLEPDEGRVELFGCPAAQAVRAGQVSAMMQEGGLVSRVTVAELIRFVRRAFPRPLPTAEILRAAGLEGLARKRVDRLSGGQAQRVRFAMALAGDPQLLVLDEPTAALDVEARRELWAALRRYAARGRTIVFSTHYLEEADANADRVVVIDRGRLVADGTSAELKQAAAGRIIGFADPGMPVSQLAMLPGVLEAETRGGRVRLRTVDADATLAALGPVRGLEVTGAGLEDAFVALTGAGR</sequence>
<keyword evidence="4 7" id="KW-0067">ATP-binding</keyword>
<evidence type="ECO:0000256" key="4">
    <source>
        <dbReference type="ARBA" id="ARBA00022840"/>
    </source>
</evidence>
<dbReference type="SUPFAM" id="SSF52540">
    <property type="entry name" value="P-loop containing nucleoside triphosphate hydrolases"/>
    <property type="match status" value="1"/>
</dbReference>
<comment type="subcellular location">
    <subcellularLocation>
        <location evidence="1">Cell membrane</location>
        <topology evidence="1">Peripheral membrane protein</topology>
    </subcellularLocation>
</comment>
<dbReference type="EMBL" id="JBFAUK010000003">
    <property type="protein sequence ID" value="MEV5506061.1"/>
    <property type="molecule type" value="Genomic_DNA"/>
</dbReference>
<comment type="caution">
    <text evidence="7">The sequence shown here is derived from an EMBL/GenBank/DDBJ whole genome shotgun (WGS) entry which is preliminary data.</text>
</comment>
<evidence type="ECO:0000259" key="6">
    <source>
        <dbReference type="PROSITE" id="PS50893"/>
    </source>
</evidence>
<dbReference type="CDD" id="cd03230">
    <property type="entry name" value="ABC_DR_subfamily_A"/>
    <property type="match status" value="1"/>
</dbReference>
<evidence type="ECO:0000256" key="2">
    <source>
        <dbReference type="ARBA" id="ARBA00022448"/>
    </source>
</evidence>
<organism evidence="7 8">
    <name type="scientific">Streptomyces orinoci</name>
    <name type="common">Streptoverticillium orinoci</name>
    <dbReference type="NCBI Taxonomy" id="67339"/>
    <lineage>
        <taxon>Bacteria</taxon>
        <taxon>Bacillati</taxon>
        <taxon>Actinomycetota</taxon>
        <taxon>Actinomycetes</taxon>
        <taxon>Kitasatosporales</taxon>
        <taxon>Streptomycetaceae</taxon>
        <taxon>Streptomyces</taxon>
    </lineage>
</organism>
<dbReference type="InterPro" id="IPR003593">
    <property type="entry name" value="AAA+_ATPase"/>
</dbReference>
<accession>A0ABV3JT44</accession>
<keyword evidence="8" id="KW-1185">Reference proteome</keyword>
<evidence type="ECO:0000256" key="3">
    <source>
        <dbReference type="ARBA" id="ARBA00022741"/>
    </source>
</evidence>
<dbReference type="InterPro" id="IPR017871">
    <property type="entry name" value="ABC_transporter-like_CS"/>
</dbReference>
<gene>
    <name evidence="7" type="ORF">AB0L16_06210</name>
</gene>
<dbReference type="InterPro" id="IPR027417">
    <property type="entry name" value="P-loop_NTPase"/>
</dbReference>
<dbReference type="PROSITE" id="PS00211">
    <property type="entry name" value="ABC_TRANSPORTER_1"/>
    <property type="match status" value="1"/>
</dbReference>
<dbReference type="Proteomes" id="UP001552594">
    <property type="component" value="Unassembled WGS sequence"/>
</dbReference>
<evidence type="ECO:0000256" key="1">
    <source>
        <dbReference type="ARBA" id="ARBA00004202"/>
    </source>
</evidence>
<name>A0ABV3JT44_STRON</name>
<dbReference type="PANTHER" id="PTHR42711:SF17">
    <property type="entry name" value="ABC TRANSPORTER ATP-BINDING PROTEIN"/>
    <property type="match status" value="1"/>
</dbReference>
<proteinExistence type="predicted"/>
<keyword evidence="5" id="KW-0046">Antibiotic resistance</keyword>
<dbReference type="GO" id="GO:0005524">
    <property type="term" value="F:ATP binding"/>
    <property type="evidence" value="ECO:0007669"/>
    <property type="project" value="UniProtKB-KW"/>
</dbReference>
<evidence type="ECO:0000256" key="5">
    <source>
        <dbReference type="ARBA" id="ARBA00023251"/>
    </source>
</evidence>
<dbReference type="Pfam" id="PF00005">
    <property type="entry name" value="ABC_tran"/>
    <property type="match status" value="1"/>
</dbReference>
<dbReference type="PROSITE" id="PS50893">
    <property type="entry name" value="ABC_TRANSPORTER_2"/>
    <property type="match status" value="1"/>
</dbReference>
<feature type="domain" description="ABC transporter" evidence="6">
    <location>
        <begin position="11"/>
        <end position="236"/>
    </location>
</feature>
<dbReference type="RefSeq" id="WP_109283224.1">
    <property type="nucleotide sequence ID" value="NZ_JBFAUK010000003.1"/>
</dbReference>
<dbReference type="SMART" id="SM00382">
    <property type="entry name" value="AAA"/>
    <property type="match status" value="1"/>
</dbReference>
<evidence type="ECO:0000313" key="7">
    <source>
        <dbReference type="EMBL" id="MEV5506061.1"/>
    </source>
</evidence>
<keyword evidence="3" id="KW-0547">Nucleotide-binding</keyword>
<keyword evidence="2" id="KW-0813">Transport</keyword>